<dbReference type="Proteomes" id="UP000601223">
    <property type="component" value="Unassembled WGS sequence"/>
</dbReference>
<comment type="cofactor">
    <cofactor evidence="1">
        <name>pyridoxal 5'-phosphate</name>
        <dbReference type="ChEBI" id="CHEBI:597326"/>
    </cofactor>
</comment>
<protein>
    <recommendedName>
        <fullName evidence="5">Serine hydroxymethyltransferase-like domain-containing protein</fullName>
    </recommendedName>
</protein>
<comment type="caution">
    <text evidence="6">The sequence shown here is derived from an EMBL/GenBank/DDBJ whole genome shotgun (WGS) entry which is preliminary data.</text>
</comment>
<dbReference type="InterPro" id="IPR015421">
    <property type="entry name" value="PyrdxlP-dep_Trfase_major"/>
</dbReference>
<dbReference type="Pfam" id="PF00464">
    <property type="entry name" value="SHMT"/>
    <property type="match status" value="1"/>
</dbReference>
<dbReference type="InterPro" id="IPR039429">
    <property type="entry name" value="SHMT-like_dom"/>
</dbReference>
<evidence type="ECO:0000259" key="5">
    <source>
        <dbReference type="Pfam" id="PF00464"/>
    </source>
</evidence>
<dbReference type="PANTHER" id="PTHR11680:SF35">
    <property type="entry name" value="SERINE HYDROXYMETHYLTRANSFERASE 1"/>
    <property type="match status" value="1"/>
</dbReference>
<evidence type="ECO:0000256" key="2">
    <source>
        <dbReference type="ARBA" id="ARBA00006376"/>
    </source>
</evidence>
<dbReference type="SUPFAM" id="SSF53383">
    <property type="entry name" value="PLP-dependent transferases"/>
    <property type="match status" value="1"/>
</dbReference>
<evidence type="ECO:0000313" key="6">
    <source>
        <dbReference type="EMBL" id="GIF85810.1"/>
    </source>
</evidence>
<organism evidence="6 7">
    <name type="scientific">Catellatospora bangladeshensis</name>
    <dbReference type="NCBI Taxonomy" id="310355"/>
    <lineage>
        <taxon>Bacteria</taxon>
        <taxon>Bacillati</taxon>
        <taxon>Actinomycetota</taxon>
        <taxon>Actinomycetes</taxon>
        <taxon>Micromonosporales</taxon>
        <taxon>Micromonosporaceae</taxon>
        <taxon>Catellatospora</taxon>
    </lineage>
</organism>
<accession>A0A8J3NM50</accession>
<keyword evidence="3" id="KW-0663">Pyridoxal phosphate</keyword>
<name>A0A8J3NM50_9ACTN</name>
<sequence>MEVLSPPRAAHGPVAAAQPGPRSPLSRYLADAVDVLAEEDPALAAVLHEAHAQQEARLHLTATATLTDPTVPAASALALSAGGAAGDRMEQLALERARALFGAPHARLLSRTPAAAVAELAGGAPLTPLADPAPPHEVTATAEGGPRTLVATLRPAPRAADFARLRRLADESRARLIVDSTAVTRLVAAGLHPSPLPYADVWVTGLGGATLVLAADVVDLPAEQPAAAAAARLLDLAARDDYRTATAEAVANARELAAELHMLGWTVATGGTDTTVVELCLDGDAPRAAAIRQALASVGLLVDAYGTALLLGTQAVTLRGCRGGEMRQLAALLTEIRRTIDDARPTGFHRQSARAAVRRLASEFPVPQRSLVTPRPGELW</sequence>
<dbReference type="Gene3D" id="3.90.1150.10">
    <property type="entry name" value="Aspartate Aminotransferase, domain 1"/>
    <property type="match status" value="1"/>
</dbReference>
<proteinExistence type="inferred from homology"/>
<feature type="region of interest" description="Disordered" evidence="4">
    <location>
        <begin position="1"/>
        <end position="23"/>
    </location>
</feature>
<evidence type="ECO:0000256" key="4">
    <source>
        <dbReference type="SAM" id="MobiDB-lite"/>
    </source>
</evidence>
<comment type="similarity">
    <text evidence="2">Belongs to the SHMT family.</text>
</comment>
<dbReference type="InterPro" id="IPR015422">
    <property type="entry name" value="PyrdxlP-dep_Trfase_small"/>
</dbReference>
<dbReference type="Gene3D" id="3.40.640.10">
    <property type="entry name" value="Type I PLP-dependent aspartate aminotransferase-like (Major domain)"/>
    <property type="match status" value="1"/>
</dbReference>
<dbReference type="GO" id="GO:0005829">
    <property type="term" value="C:cytosol"/>
    <property type="evidence" value="ECO:0007669"/>
    <property type="project" value="TreeGrafter"/>
</dbReference>
<feature type="domain" description="Serine hydroxymethyltransferase-like" evidence="5">
    <location>
        <begin position="144"/>
        <end position="204"/>
    </location>
</feature>
<dbReference type="GO" id="GO:0019264">
    <property type="term" value="P:glycine biosynthetic process from serine"/>
    <property type="evidence" value="ECO:0007669"/>
    <property type="project" value="TreeGrafter"/>
</dbReference>
<dbReference type="AlphaFoldDB" id="A0A8J3NM50"/>
<dbReference type="InterPro" id="IPR049943">
    <property type="entry name" value="Ser_HO-MeTrfase-like"/>
</dbReference>
<dbReference type="GO" id="GO:0030170">
    <property type="term" value="F:pyridoxal phosphate binding"/>
    <property type="evidence" value="ECO:0007669"/>
    <property type="project" value="TreeGrafter"/>
</dbReference>
<evidence type="ECO:0000256" key="1">
    <source>
        <dbReference type="ARBA" id="ARBA00001933"/>
    </source>
</evidence>
<dbReference type="RefSeq" id="WP_203756244.1">
    <property type="nucleotide sequence ID" value="NZ_BONF01000053.1"/>
</dbReference>
<dbReference type="PANTHER" id="PTHR11680">
    <property type="entry name" value="SERINE HYDROXYMETHYLTRANSFERASE"/>
    <property type="match status" value="1"/>
</dbReference>
<gene>
    <name evidence="6" type="ORF">Cba03nite_71590</name>
</gene>
<dbReference type="InterPro" id="IPR015424">
    <property type="entry name" value="PyrdxlP-dep_Trfase"/>
</dbReference>
<reference evidence="6 7" key="1">
    <citation type="submission" date="2021-01" db="EMBL/GenBank/DDBJ databases">
        <title>Whole genome shotgun sequence of Catellatospora bangladeshensis NBRC 107357.</title>
        <authorList>
            <person name="Komaki H."/>
            <person name="Tamura T."/>
        </authorList>
    </citation>
    <scope>NUCLEOTIDE SEQUENCE [LARGE SCALE GENOMIC DNA]</scope>
    <source>
        <strain evidence="6 7">NBRC 107357</strain>
    </source>
</reference>
<dbReference type="GO" id="GO:0046653">
    <property type="term" value="P:tetrahydrofolate metabolic process"/>
    <property type="evidence" value="ECO:0007669"/>
    <property type="project" value="TreeGrafter"/>
</dbReference>
<dbReference type="EMBL" id="BONF01000053">
    <property type="protein sequence ID" value="GIF85810.1"/>
    <property type="molecule type" value="Genomic_DNA"/>
</dbReference>
<evidence type="ECO:0000313" key="7">
    <source>
        <dbReference type="Proteomes" id="UP000601223"/>
    </source>
</evidence>
<evidence type="ECO:0000256" key="3">
    <source>
        <dbReference type="ARBA" id="ARBA00022898"/>
    </source>
</evidence>
<dbReference type="GO" id="GO:0004372">
    <property type="term" value="F:glycine hydroxymethyltransferase activity"/>
    <property type="evidence" value="ECO:0007669"/>
    <property type="project" value="TreeGrafter"/>
</dbReference>
<keyword evidence="7" id="KW-1185">Reference proteome</keyword>